<dbReference type="PANTHER" id="PTHR16093">
    <property type="entry name" value="COILED-COIL DOMAIN-CONTAINING PROTEIN 120 FAMILY MEMBER"/>
    <property type="match status" value="1"/>
</dbReference>
<dbReference type="RefSeq" id="XP_008316406.1">
    <property type="nucleotide sequence ID" value="XM_008318184.2"/>
</dbReference>
<feature type="domain" description="Cytohesin Ubiquitin Protein Inducing" evidence="6">
    <location>
        <begin position="5"/>
        <end position="139"/>
    </location>
</feature>
<dbReference type="RefSeq" id="XP_024915408.1">
    <property type="nucleotide sequence ID" value="XM_025059640.1"/>
</dbReference>
<dbReference type="CTD" id="567844"/>
<sequence length="589" mass="65787">MTAVESKEEISDTDSGIILHSGPDSPTSPIKDLTTHTRALKLKHQCLEERLELCLLELRKLCIREAELTGQLPSDYPLMPDEQPPRVRRRIGASFKLDEGLIHVDQQNPELQALETDLALQQQIYEAARKLSLEGNLSKPQKKSRLQQCKREEKKVKDLQEAVFQHRVKSECNSPCITTRNSQNKDVSLSDDSSLSDVVALDEDVDSPCPLSPPVLGTSYSDPLHLSAKTLQSSQISVEYERSPIQNSPWKESSLDQPYKKTTEPQSSCSSRSSSPAGTRVFAQSSHIPLSQFIKNSALRHNHSTSAPSTPELRIRRQYSQSFRLPRNKPPADLERLPSINRGRAKLPQRLCAADFMMRSLDYSPLRPYQSSSEDSSSEHSSSSYVSSPGRERPSEIPTLSPPPYGFHFGAQKKGQSNVSIPHRNNQSGPGTGYTKPSVTAEEEPLSPQNLDMGKCILYSPPVARKPQQRQWQEGAATPRRILKPPPPPYTRLARTPSLKEYPNHAFRLLPREIVSEELKSWHQRNQLQKLRPGSVDQQPLGPLGVMSPTSPHLPSFERGSGNVILQRAADGTPLQWFVAEDAEIVSQV</sequence>
<keyword evidence="3 4" id="KW-0175">Coiled coil</keyword>
<comment type="subcellular location">
    <subcellularLocation>
        <location evidence="1">Cytoplasm</location>
    </subcellularLocation>
</comment>
<dbReference type="GeneTree" id="ENSGT00940000154102"/>
<evidence type="ECO:0000256" key="5">
    <source>
        <dbReference type="SAM" id="MobiDB-lite"/>
    </source>
</evidence>
<evidence type="ECO:0000259" key="6">
    <source>
        <dbReference type="Pfam" id="PF11819"/>
    </source>
</evidence>
<evidence type="ECO:0000313" key="7">
    <source>
        <dbReference type="Ensembl" id="ENSCSEP00000002835.1"/>
    </source>
</evidence>
<protein>
    <submittedName>
        <fullName evidence="7">Innate immunity activator a</fullName>
    </submittedName>
</protein>
<feature type="region of interest" description="Disordered" evidence="5">
    <location>
        <begin position="366"/>
        <end position="451"/>
    </location>
</feature>
<evidence type="ECO:0000256" key="1">
    <source>
        <dbReference type="ARBA" id="ARBA00004496"/>
    </source>
</evidence>
<feature type="region of interest" description="Disordered" evidence="5">
    <location>
        <begin position="295"/>
        <end position="341"/>
    </location>
</feature>
<dbReference type="GO" id="GO:0031398">
    <property type="term" value="P:positive regulation of protein ubiquitination"/>
    <property type="evidence" value="ECO:0007669"/>
    <property type="project" value="TreeGrafter"/>
</dbReference>
<feature type="coiled-coil region" evidence="4">
    <location>
        <begin position="111"/>
        <end position="162"/>
    </location>
</feature>
<proteinExistence type="predicted"/>
<evidence type="ECO:0000256" key="2">
    <source>
        <dbReference type="ARBA" id="ARBA00022490"/>
    </source>
</evidence>
<reference evidence="7 8" key="1">
    <citation type="journal article" date="2014" name="Nat. Genet.">
        <title>Whole-genome sequence of a flatfish provides insights into ZW sex chromosome evolution and adaptation to a benthic lifestyle.</title>
        <authorList>
            <person name="Chen S."/>
            <person name="Zhang G."/>
            <person name="Shao C."/>
            <person name="Huang Q."/>
            <person name="Liu G."/>
            <person name="Zhang P."/>
            <person name="Song W."/>
            <person name="An N."/>
            <person name="Chalopin D."/>
            <person name="Volff J.N."/>
            <person name="Hong Y."/>
            <person name="Li Q."/>
            <person name="Sha Z."/>
            <person name="Zhou H."/>
            <person name="Xie M."/>
            <person name="Yu Q."/>
            <person name="Liu Y."/>
            <person name="Xiang H."/>
            <person name="Wang N."/>
            <person name="Wu K."/>
            <person name="Yang C."/>
            <person name="Zhou Q."/>
            <person name="Liao X."/>
            <person name="Yang L."/>
            <person name="Hu Q."/>
            <person name="Zhang J."/>
            <person name="Meng L."/>
            <person name="Jin L."/>
            <person name="Tian Y."/>
            <person name="Lian J."/>
            <person name="Yang J."/>
            <person name="Miao G."/>
            <person name="Liu S."/>
            <person name="Liang Z."/>
            <person name="Yan F."/>
            <person name="Li Y."/>
            <person name="Sun B."/>
            <person name="Zhang H."/>
            <person name="Zhang J."/>
            <person name="Zhu Y."/>
            <person name="Du M."/>
            <person name="Zhao Y."/>
            <person name="Schartl M."/>
            <person name="Tang Q."/>
            <person name="Wang J."/>
        </authorList>
    </citation>
    <scope>NUCLEOTIDE SEQUENCE</scope>
</reference>
<dbReference type="GO" id="GO:0034334">
    <property type="term" value="P:adherens junction maintenance"/>
    <property type="evidence" value="ECO:0007669"/>
    <property type="project" value="TreeGrafter"/>
</dbReference>
<dbReference type="OMA" id="YVMVAES"/>
<feature type="compositionally biased region" description="Low complexity" evidence="5">
    <location>
        <begin position="371"/>
        <end position="388"/>
    </location>
</feature>
<dbReference type="OrthoDB" id="10063592at2759"/>
<feature type="region of interest" description="Disordered" evidence="5">
    <location>
        <begin position="464"/>
        <end position="489"/>
    </location>
</feature>
<evidence type="ECO:0000256" key="4">
    <source>
        <dbReference type="SAM" id="Coils"/>
    </source>
</evidence>
<dbReference type="KEGG" id="csem:103384611"/>
<dbReference type="Ensembl" id="ENSCSET00000002879.1">
    <property type="protein sequence ID" value="ENSCSEP00000002835.1"/>
    <property type="gene ID" value="ENSCSEG00000001873.1"/>
</dbReference>
<dbReference type="InterPro" id="IPR043447">
    <property type="entry name" value="CCDC120/INAVA"/>
</dbReference>
<dbReference type="InParanoid" id="A0A3P8URE4"/>
<feature type="compositionally biased region" description="Polar residues" evidence="5">
    <location>
        <begin position="414"/>
        <end position="429"/>
    </location>
</feature>
<accession>A0A3P8URE4</accession>
<dbReference type="GeneID" id="103384611"/>
<evidence type="ECO:0000256" key="3">
    <source>
        <dbReference type="ARBA" id="ARBA00023054"/>
    </source>
</evidence>
<dbReference type="PANTHER" id="PTHR16093:SF4">
    <property type="entry name" value="INNATE IMMUNITY ACTIVATOR PROTEIN"/>
    <property type="match status" value="1"/>
</dbReference>
<organism evidence="7 8">
    <name type="scientific">Cynoglossus semilaevis</name>
    <name type="common">Tongue sole</name>
    <dbReference type="NCBI Taxonomy" id="244447"/>
    <lineage>
        <taxon>Eukaryota</taxon>
        <taxon>Metazoa</taxon>
        <taxon>Chordata</taxon>
        <taxon>Craniata</taxon>
        <taxon>Vertebrata</taxon>
        <taxon>Euteleostomi</taxon>
        <taxon>Actinopterygii</taxon>
        <taxon>Neopterygii</taxon>
        <taxon>Teleostei</taxon>
        <taxon>Neoteleostei</taxon>
        <taxon>Acanthomorphata</taxon>
        <taxon>Carangaria</taxon>
        <taxon>Pleuronectiformes</taxon>
        <taxon>Pleuronectoidei</taxon>
        <taxon>Cynoglossidae</taxon>
        <taxon>Cynoglossinae</taxon>
        <taxon>Cynoglossus</taxon>
    </lineage>
</organism>
<feature type="region of interest" description="Disordered" evidence="5">
    <location>
        <begin position="1"/>
        <end position="30"/>
    </location>
</feature>
<dbReference type="Pfam" id="PF11819">
    <property type="entry name" value="CUPID"/>
    <property type="match status" value="1"/>
</dbReference>
<dbReference type="InterPro" id="IPR021774">
    <property type="entry name" value="CUPID"/>
</dbReference>
<reference evidence="7" key="3">
    <citation type="submission" date="2025-09" db="UniProtKB">
        <authorList>
            <consortium name="Ensembl"/>
        </authorList>
    </citation>
    <scope>IDENTIFICATION</scope>
</reference>
<evidence type="ECO:0000313" key="8">
    <source>
        <dbReference type="Proteomes" id="UP000265120"/>
    </source>
</evidence>
<feature type="region of interest" description="Disordered" evidence="5">
    <location>
        <begin position="238"/>
        <end position="281"/>
    </location>
</feature>
<reference evidence="7" key="2">
    <citation type="submission" date="2025-08" db="UniProtKB">
        <authorList>
            <consortium name="Ensembl"/>
        </authorList>
    </citation>
    <scope>IDENTIFICATION</scope>
</reference>
<dbReference type="Proteomes" id="UP000265120">
    <property type="component" value="Chromosome 10"/>
</dbReference>
<dbReference type="GO" id="GO:0005737">
    <property type="term" value="C:cytoplasm"/>
    <property type="evidence" value="ECO:0007669"/>
    <property type="project" value="UniProtKB-SubCell"/>
</dbReference>
<name>A0A3P8URE4_CYNSE</name>
<keyword evidence="8" id="KW-1185">Reference proteome</keyword>
<dbReference type="AlphaFoldDB" id="A0A3P8URE4"/>
<feature type="compositionally biased region" description="Basic and acidic residues" evidence="5">
    <location>
        <begin position="1"/>
        <end position="10"/>
    </location>
</feature>
<keyword evidence="2" id="KW-0963">Cytoplasm</keyword>